<accession>A0A289GBU5</accession>
<proteinExistence type="predicted"/>
<dbReference type="GO" id="GO:0004674">
    <property type="term" value="F:protein serine/threonine kinase activity"/>
    <property type="evidence" value="ECO:0007669"/>
    <property type="project" value="UniProtKB-KW"/>
</dbReference>
<keyword evidence="3" id="KW-0547">Nucleotide-binding</keyword>
<dbReference type="PROSITE" id="PS50011">
    <property type="entry name" value="PROTEIN_KINASE_DOM"/>
    <property type="match status" value="1"/>
</dbReference>
<evidence type="ECO:0000313" key="7">
    <source>
        <dbReference type="EMBL" id="AZS26051.1"/>
    </source>
</evidence>
<evidence type="ECO:0000259" key="6">
    <source>
        <dbReference type="PROSITE" id="PS50011"/>
    </source>
</evidence>
<dbReference type="PANTHER" id="PTHR24345:SF0">
    <property type="entry name" value="CELL CYCLE SERINE_THREONINE-PROTEIN KINASE CDC5_MSD2"/>
    <property type="match status" value="1"/>
</dbReference>
<dbReference type="Gene3D" id="1.10.510.10">
    <property type="entry name" value="Transferase(Phosphotransferase) domain 1"/>
    <property type="match status" value="1"/>
</dbReference>
<reference evidence="7 8" key="1">
    <citation type="submission" date="2018-12" db="EMBL/GenBank/DDBJ databases">
        <title>Characterization and Draft Genome of Vibrio anguillarum J360 Marine Pathogen Isolated from an Outbreak in Lumpfish (Cyclopterus lumpus).</title>
        <authorList>
            <person name="Vasquez J.I."/>
            <person name="Cao T."/>
            <person name="Chakraborty S."/>
            <person name="Gnanagobal H."/>
            <person name="Wescot J."/>
            <person name="Boyce D."/>
            <person name="Santander J."/>
        </authorList>
    </citation>
    <scope>NUCLEOTIDE SEQUENCE [LARGE SCALE GENOMIC DNA]</scope>
    <source>
        <strain evidence="7 8">J360</strain>
    </source>
</reference>
<keyword evidence="5" id="KW-0067">ATP-binding</keyword>
<keyword evidence="4 7" id="KW-0418">Kinase</keyword>
<dbReference type="GO" id="GO:0005524">
    <property type="term" value="F:ATP binding"/>
    <property type="evidence" value="ECO:0007669"/>
    <property type="project" value="UniProtKB-KW"/>
</dbReference>
<protein>
    <submittedName>
        <fullName evidence="7">Serine/threonine protein kinase</fullName>
    </submittedName>
</protein>
<name>A0A289GBU5_VIBAN</name>
<evidence type="ECO:0000256" key="5">
    <source>
        <dbReference type="ARBA" id="ARBA00022840"/>
    </source>
</evidence>
<evidence type="ECO:0000256" key="1">
    <source>
        <dbReference type="ARBA" id="ARBA00022527"/>
    </source>
</evidence>
<dbReference type="PANTHER" id="PTHR24345">
    <property type="entry name" value="SERINE/THREONINE-PROTEIN KINASE PLK"/>
    <property type="match status" value="1"/>
</dbReference>
<dbReference type="Proteomes" id="UP000256923">
    <property type="component" value="Chromosome 1"/>
</dbReference>
<dbReference type="CDD" id="cd14014">
    <property type="entry name" value="STKc_PknB_like"/>
    <property type="match status" value="1"/>
</dbReference>
<dbReference type="InterPro" id="IPR011009">
    <property type="entry name" value="Kinase-like_dom_sf"/>
</dbReference>
<dbReference type="PROSITE" id="PS00108">
    <property type="entry name" value="PROTEIN_KINASE_ST"/>
    <property type="match status" value="1"/>
</dbReference>
<dbReference type="SUPFAM" id="SSF56112">
    <property type="entry name" value="Protein kinase-like (PK-like)"/>
    <property type="match status" value="1"/>
</dbReference>
<evidence type="ECO:0000256" key="2">
    <source>
        <dbReference type="ARBA" id="ARBA00022679"/>
    </source>
</evidence>
<dbReference type="InterPro" id="IPR000719">
    <property type="entry name" value="Prot_kinase_dom"/>
</dbReference>
<dbReference type="InterPro" id="IPR008271">
    <property type="entry name" value="Ser/Thr_kinase_AS"/>
</dbReference>
<keyword evidence="1 7" id="KW-0723">Serine/threonine-protein kinase</keyword>
<gene>
    <name evidence="7" type="ORF">DYL72_14120</name>
</gene>
<organism evidence="7 8">
    <name type="scientific">Vibrio anguillarum</name>
    <name type="common">Listonella anguillarum</name>
    <dbReference type="NCBI Taxonomy" id="55601"/>
    <lineage>
        <taxon>Bacteria</taxon>
        <taxon>Pseudomonadati</taxon>
        <taxon>Pseudomonadota</taxon>
        <taxon>Gammaproteobacteria</taxon>
        <taxon>Vibrionales</taxon>
        <taxon>Vibrionaceae</taxon>
        <taxon>Vibrio</taxon>
    </lineage>
</organism>
<feature type="domain" description="Protein kinase" evidence="6">
    <location>
        <begin position="11"/>
        <end position="282"/>
    </location>
</feature>
<dbReference type="AlphaFoldDB" id="A0A289GBU5"/>
<evidence type="ECO:0000313" key="8">
    <source>
        <dbReference type="Proteomes" id="UP000256923"/>
    </source>
</evidence>
<evidence type="ECO:0000256" key="3">
    <source>
        <dbReference type="ARBA" id="ARBA00022741"/>
    </source>
</evidence>
<dbReference type="EMBL" id="CP034672">
    <property type="protein sequence ID" value="AZS26051.1"/>
    <property type="molecule type" value="Genomic_DNA"/>
</dbReference>
<evidence type="ECO:0000256" key="4">
    <source>
        <dbReference type="ARBA" id="ARBA00022777"/>
    </source>
</evidence>
<sequence>MLDYTVAEVRFDELGRIGDEGRNSVVLKVRDVCLDAIMAVKKIEKGSRALPNPAEYFNEARILYANPHPYVVQVNYACEDSSHVYIAMPLYKNGSLSKYMSERYLTLGEIVRFSCQFLSGLHNIHSNRLIHFDIKPDNILLSDRNEAMLSDFGLAKFSDEDGFATPNQLYGTHMPPEAFKGGEYTNLLDIYQAGLTMYRMCVGSDEFKRQVDTFRELDGRLGHTFIQAVQAGDFPARNAFPAHIHNKVKNVITKCMSPDPDDRYMSAIEVVNDLSFVDESYFPWQYSIDDGVQKWEKNTSSNGKKCIEWHPDFSSVSYTISAGQVKKASSKYTKDRLTITELRRFLKE</sequence>
<dbReference type="RefSeq" id="WP_019283419.1">
    <property type="nucleotide sequence ID" value="NZ_CP023054.1"/>
</dbReference>
<dbReference type="Pfam" id="PF00069">
    <property type="entry name" value="Pkinase"/>
    <property type="match status" value="1"/>
</dbReference>
<dbReference type="SMART" id="SM00220">
    <property type="entry name" value="S_TKc"/>
    <property type="match status" value="1"/>
</dbReference>
<keyword evidence="2" id="KW-0808">Transferase</keyword>